<feature type="region of interest" description="Disordered" evidence="1">
    <location>
        <begin position="42"/>
        <end position="66"/>
    </location>
</feature>
<keyword evidence="2" id="KW-0732">Signal</keyword>
<evidence type="ECO:0000313" key="4">
    <source>
        <dbReference type="Proteomes" id="UP000298180"/>
    </source>
</evidence>
<dbReference type="Pfam" id="PF11776">
    <property type="entry name" value="RcnB"/>
    <property type="match status" value="1"/>
</dbReference>
<accession>A0A4Z0C1J3</accession>
<protein>
    <recommendedName>
        <fullName evidence="5">RcnB family protein</fullName>
    </recommendedName>
</protein>
<comment type="caution">
    <text evidence="3">The sequence shown here is derived from an EMBL/GenBank/DDBJ whole genome shotgun (WGS) entry which is preliminary data.</text>
</comment>
<reference evidence="3 4" key="1">
    <citation type="submission" date="2019-03" db="EMBL/GenBank/DDBJ databases">
        <title>Ramlibacter henchirensis DSM 14656, whole genome shotgun sequence.</title>
        <authorList>
            <person name="Zhang X."/>
            <person name="Feng G."/>
            <person name="Zhu H."/>
        </authorList>
    </citation>
    <scope>NUCLEOTIDE SEQUENCE [LARGE SCALE GENOMIC DNA]</scope>
    <source>
        <strain evidence="3 4">DSM 14656</strain>
    </source>
</reference>
<feature type="chain" id="PRO_5021242468" description="RcnB family protein" evidence="2">
    <location>
        <begin position="24"/>
        <end position="150"/>
    </location>
</feature>
<dbReference type="RefSeq" id="WP_135261568.1">
    <property type="nucleotide sequence ID" value="NZ_SMLM01000001.1"/>
</dbReference>
<name>A0A4Z0C1J3_9BURK</name>
<dbReference type="InterPro" id="IPR024572">
    <property type="entry name" value="RcnB"/>
</dbReference>
<dbReference type="Proteomes" id="UP000298180">
    <property type="component" value="Unassembled WGS sequence"/>
</dbReference>
<organism evidence="3 4">
    <name type="scientific">Ramlibacter henchirensis</name>
    <dbReference type="NCBI Taxonomy" id="204072"/>
    <lineage>
        <taxon>Bacteria</taxon>
        <taxon>Pseudomonadati</taxon>
        <taxon>Pseudomonadota</taxon>
        <taxon>Betaproteobacteria</taxon>
        <taxon>Burkholderiales</taxon>
        <taxon>Comamonadaceae</taxon>
        <taxon>Ramlibacter</taxon>
    </lineage>
</organism>
<proteinExistence type="predicted"/>
<feature type="signal peptide" evidence="2">
    <location>
        <begin position="1"/>
        <end position="23"/>
    </location>
</feature>
<keyword evidence="4" id="KW-1185">Reference proteome</keyword>
<evidence type="ECO:0000256" key="1">
    <source>
        <dbReference type="SAM" id="MobiDB-lite"/>
    </source>
</evidence>
<evidence type="ECO:0000256" key="2">
    <source>
        <dbReference type="SAM" id="SignalP"/>
    </source>
</evidence>
<dbReference type="EMBL" id="SMLM01000001">
    <property type="protein sequence ID" value="TFZ05487.1"/>
    <property type="molecule type" value="Genomic_DNA"/>
</dbReference>
<evidence type="ECO:0000313" key="3">
    <source>
        <dbReference type="EMBL" id="TFZ05487.1"/>
    </source>
</evidence>
<sequence length="150" mass="17436">MTSKTIVCSIALASLGFTSLAFAQPSRHEVRQDAREAREDIRDARRDLRHADTRREEREARRDLREAQRDLRAAREERRYGRRYYNARGPEFQRGGRLPAELRQRHHVVSDWHQHHLAAPPRGHQWVQVGSDYVLAAIATGLIAHLIFGQ</sequence>
<gene>
    <name evidence="3" type="ORF">EZ313_02100</name>
</gene>
<evidence type="ECO:0008006" key="5">
    <source>
        <dbReference type="Google" id="ProtNLM"/>
    </source>
</evidence>
<dbReference type="Gene3D" id="3.10.450.160">
    <property type="entry name" value="inner membrane protein cigr"/>
    <property type="match status" value="1"/>
</dbReference>
<dbReference type="OrthoDB" id="6687316at2"/>
<dbReference type="AlphaFoldDB" id="A0A4Z0C1J3"/>